<protein>
    <submittedName>
        <fullName evidence="2">Uncharacterized protein</fullName>
    </submittedName>
</protein>
<reference evidence="2 3" key="1">
    <citation type="submission" date="2017-03" db="EMBL/GenBank/DDBJ databases">
        <title>Genome Survey of Euroglyphus maynei.</title>
        <authorList>
            <person name="Arlian L.G."/>
            <person name="Morgan M.S."/>
            <person name="Rider S.D."/>
        </authorList>
    </citation>
    <scope>NUCLEOTIDE SEQUENCE [LARGE SCALE GENOMIC DNA]</scope>
    <source>
        <strain evidence="2">Arlian Lab</strain>
        <tissue evidence="2">Whole body</tissue>
    </source>
</reference>
<sequence>MLFCLGASVPKEDEYHFLSEENDDETDDDDDIDGINHRLIVGHHNHHLKGCNINLDYDTANAEQLIDLAAVAAAVVSVDSKSPINLGRKLSQLRNSNASSSHSSAVAKGTENLQREALRKSNESGQYNLENSQRYIRLPPSPHSKKFSPTIPNVSPIEEKSFHKFNCNNSSISKSSLPTKQSPSNIIDSLLMCDALASPIQSISTPVKNHHSNSQSSHSASNQKNLSRSCTSSPSSLSSSRISPTPPPPPLPPHHHHHHHLTNSSTPTLVPRSANNNPPPRPKADKPNKHQQLSNMSSSTSATINMSRPSLTNNTTSLVSSIPSNVSGSNVHLSQHATNGVQIEPSSCKCAPPSSTSSSTTATTIQPSLNQCATCSTSSTEGNPVTAAGSSNSSNNQQTINNNLNSHHHHQQHQQFINKPPRGWLHPDHKLTDTDGPGVTYTVRVSSTCSITLYISFII</sequence>
<feature type="compositionally biased region" description="Low complexity" evidence="1">
    <location>
        <begin position="212"/>
        <end position="243"/>
    </location>
</feature>
<feature type="region of interest" description="Disordered" evidence="1">
    <location>
        <begin position="117"/>
        <end position="149"/>
    </location>
</feature>
<dbReference type="EMBL" id="MUJZ01015139">
    <property type="protein sequence ID" value="OTF81136.1"/>
    <property type="molecule type" value="Genomic_DNA"/>
</dbReference>
<organism evidence="2 3">
    <name type="scientific">Euroglyphus maynei</name>
    <name type="common">Mayne's house dust mite</name>
    <dbReference type="NCBI Taxonomy" id="6958"/>
    <lineage>
        <taxon>Eukaryota</taxon>
        <taxon>Metazoa</taxon>
        <taxon>Ecdysozoa</taxon>
        <taxon>Arthropoda</taxon>
        <taxon>Chelicerata</taxon>
        <taxon>Arachnida</taxon>
        <taxon>Acari</taxon>
        <taxon>Acariformes</taxon>
        <taxon>Sarcoptiformes</taxon>
        <taxon>Astigmata</taxon>
        <taxon>Psoroptidia</taxon>
        <taxon>Analgoidea</taxon>
        <taxon>Pyroglyphidae</taxon>
        <taxon>Pyroglyphinae</taxon>
        <taxon>Euroglyphus</taxon>
    </lineage>
</organism>
<evidence type="ECO:0000313" key="3">
    <source>
        <dbReference type="Proteomes" id="UP000194236"/>
    </source>
</evidence>
<dbReference type="Proteomes" id="UP000194236">
    <property type="component" value="Unassembled WGS sequence"/>
</dbReference>
<evidence type="ECO:0000313" key="2">
    <source>
        <dbReference type="EMBL" id="OTF81136.1"/>
    </source>
</evidence>
<feature type="compositionally biased region" description="Polar residues" evidence="1">
    <location>
        <begin position="123"/>
        <end position="134"/>
    </location>
</feature>
<accession>A0A1Y3BNG2</accession>
<feature type="compositionally biased region" description="Low complexity" evidence="1">
    <location>
        <begin position="262"/>
        <end position="276"/>
    </location>
</feature>
<feature type="compositionally biased region" description="Polar residues" evidence="1">
    <location>
        <begin position="365"/>
        <end position="383"/>
    </location>
</feature>
<proteinExistence type="predicted"/>
<feature type="region of interest" description="Disordered" evidence="1">
    <location>
        <begin position="343"/>
        <end position="395"/>
    </location>
</feature>
<comment type="caution">
    <text evidence="2">The sequence shown here is derived from an EMBL/GenBank/DDBJ whole genome shotgun (WGS) entry which is preliminary data.</text>
</comment>
<feature type="compositionally biased region" description="Low complexity" evidence="1">
    <location>
        <begin position="345"/>
        <end position="364"/>
    </location>
</feature>
<keyword evidence="3" id="KW-1185">Reference proteome</keyword>
<gene>
    <name evidence="2" type="ORF">BLA29_001328</name>
</gene>
<evidence type="ECO:0000256" key="1">
    <source>
        <dbReference type="SAM" id="MobiDB-lite"/>
    </source>
</evidence>
<feature type="region of interest" description="Disordered" evidence="1">
    <location>
        <begin position="204"/>
        <end position="319"/>
    </location>
</feature>
<name>A0A1Y3BNG2_EURMA</name>
<dbReference type="AlphaFoldDB" id="A0A1Y3BNG2"/>
<feature type="compositionally biased region" description="Polar residues" evidence="1">
    <location>
        <begin position="290"/>
        <end position="309"/>
    </location>
</feature>
<feature type="compositionally biased region" description="Low complexity" evidence="1">
    <location>
        <begin position="310"/>
        <end position="319"/>
    </location>
</feature>
<dbReference type="OrthoDB" id="9938362at2759"/>